<reference evidence="1" key="1">
    <citation type="submission" date="2016-12" db="EMBL/GenBank/DDBJ databases">
        <title>The genomes of Aspergillus section Nigri reveals drivers in fungal speciation.</title>
        <authorList>
            <consortium name="DOE Joint Genome Institute"/>
            <person name="Vesth T.C."/>
            <person name="Nybo J."/>
            <person name="Theobald S."/>
            <person name="Brandl J."/>
            <person name="Frisvad J.C."/>
            <person name="Nielsen K.F."/>
            <person name="Lyhne E.K."/>
            <person name="Kogle M.E."/>
            <person name="Kuo A."/>
            <person name="Riley R."/>
            <person name="Clum A."/>
            <person name="Nolan M."/>
            <person name="Lipzen A."/>
            <person name="Salamov A."/>
            <person name="Henrissat B."/>
            <person name="Wiebenga A."/>
            <person name="De Vries R.P."/>
            <person name="Grigoriev I.V."/>
            <person name="Mortensen U.H."/>
            <person name="Andersen M.R."/>
            <person name="Baker S.E."/>
        </authorList>
    </citation>
    <scope>NUCLEOTIDE SEQUENCE [LARGE SCALE GENOMIC DNA]</scope>
    <source>
        <strain evidence="1">CBS 115656</strain>
    </source>
</reference>
<evidence type="ECO:0000313" key="2">
    <source>
        <dbReference type="Proteomes" id="UP000247647"/>
    </source>
</evidence>
<evidence type="ECO:0000313" key="1">
    <source>
        <dbReference type="EMBL" id="PYH38198.1"/>
    </source>
</evidence>
<dbReference type="AlphaFoldDB" id="A0A318ZD11"/>
<dbReference type="GeneID" id="37129561"/>
<proteinExistence type="predicted"/>
<organism evidence="1 2">
    <name type="scientific">Aspergillus neoniger (strain CBS 115656)</name>
    <dbReference type="NCBI Taxonomy" id="1448310"/>
    <lineage>
        <taxon>Eukaryota</taxon>
        <taxon>Fungi</taxon>
        <taxon>Dikarya</taxon>
        <taxon>Ascomycota</taxon>
        <taxon>Pezizomycotina</taxon>
        <taxon>Eurotiomycetes</taxon>
        <taxon>Eurotiomycetidae</taxon>
        <taxon>Eurotiales</taxon>
        <taxon>Aspergillaceae</taxon>
        <taxon>Aspergillus</taxon>
        <taxon>Aspergillus subgen. Circumdati</taxon>
    </lineage>
</organism>
<name>A0A318ZD11_ASPNB</name>
<dbReference type="Proteomes" id="UP000247647">
    <property type="component" value="Unassembled WGS sequence"/>
</dbReference>
<keyword evidence="2" id="KW-1185">Reference proteome</keyword>
<dbReference type="RefSeq" id="XP_025483676.1">
    <property type="nucleotide sequence ID" value="XM_025627105.1"/>
</dbReference>
<gene>
    <name evidence="1" type="ORF">BO87DRAFT_422229</name>
</gene>
<protein>
    <submittedName>
        <fullName evidence="1">Uncharacterized protein</fullName>
    </submittedName>
</protein>
<accession>A0A318ZD11</accession>
<dbReference type="EMBL" id="KZ821448">
    <property type="protein sequence ID" value="PYH38198.1"/>
    <property type="molecule type" value="Genomic_DNA"/>
</dbReference>
<sequence length="60" mass="6793">MAVKNEQLGGCLLMCTSSNLVSVAFEFLLLRNSVNHYYKLTDPYLKLILLAAKSTLPLWF</sequence>